<feature type="transmembrane region" description="Helical" evidence="8">
    <location>
        <begin position="127"/>
        <end position="147"/>
    </location>
</feature>
<dbReference type="InterPro" id="IPR034294">
    <property type="entry name" value="Aquaporin_transptr"/>
</dbReference>
<comment type="similarity">
    <text evidence="5">Belongs to the MIP/aquaporin (TC 1.A.8) family.</text>
</comment>
<keyword evidence="3 8" id="KW-1133">Transmembrane helix</keyword>
<evidence type="ECO:0000256" key="7">
    <source>
        <dbReference type="SAM" id="MobiDB-lite"/>
    </source>
</evidence>
<keyword evidence="2 5" id="KW-0812">Transmembrane</keyword>
<dbReference type="Proteomes" id="UP001188597">
    <property type="component" value="Unassembled WGS sequence"/>
</dbReference>
<dbReference type="InterPro" id="IPR023271">
    <property type="entry name" value="Aquaporin-like"/>
</dbReference>
<evidence type="ECO:0000313" key="9">
    <source>
        <dbReference type="EMBL" id="KAK3029215.1"/>
    </source>
</evidence>
<comment type="caution">
    <text evidence="9">The sequence shown here is derived from an EMBL/GenBank/DDBJ whole genome shotgun (WGS) entry which is preliminary data.</text>
</comment>
<dbReference type="Gene3D" id="1.20.1080.10">
    <property type="entry name" value="Glycerol uptake facilitator protein"/>
    <property type="match status" value="1"/>
</dbReference>
<evidence type="ECO:0000313" key="10">
    <source>
        <dbReference type="Proteomes" id="UP001188597"/>
    </source>
</evidence>
<comment type="subcellular location">
    <subcellularLocation>
        <location evidence="1">Membrane</location>
        <topology evidence="1">Multi-pass membrane protein</topology>
    </subcellularLocation>
</comment>
<feature type="transmembrane region" description="Helical" evidence="8">
    <location>
        <begin position="167"/>
        <end position="189"/>
    </location>
</feature>
<evidence type="ECO:0000256" key="4">
    <source>
        <dbReference type="ARBA" id="ARBA00023136"/>
    </source>
</evidence>
<feature type="coiled-coil region" evidence="6">
    <location>
        <begin position="70"/>
        <end position="104"/>
    </location>
</feature>
<evidence type="ECO:0000256" key="3">
    <source>
        <dbReference type="ARBA" id="ARBA00022989"/>
    </source>
</evidence>
<feature type="compositionally biased region" description="Basic and acidic residues" evidence="7">
    <location>
        <begin position="1"/>
        <end position="12"/>
    </location>
</feature>
<organism evidence="9 10">
    <name type="scientific">Escallonia herrerae</name>
    <dbReference type="NCBI Taxonomy" id="1293975"/>
    <lineage>
        <taxon>Eukaryota</taxon>
        <taxon>Viridiplantae</taxon>
        <taxon>Streptophyta</taxon>
        <taxon>Embryophyta</taxon>
        <taxon>Tracheophyta</taxon>
        <taxon>Spermatophyta</taxon>
        <taxon>Magnoliopsida</taxon>
        <taxon>eudicotyledons</taxon>
        <taxon>Gunneridae</taxon>
        <taxon>Pentapetalae</taxon>
        <taxon>asterids</taxon>
        <taxon>campanulids</taxon>
        <taxon>Escalloniales</taxon>
        <taxon>Escalloniaceae</taxon>
        <taxon>Escallonia</taxon>
    </lineage>
</organism>
<evidence type="ECO:0000256" key="8">
    <source>
        <dbReference type="SAM" id="Phobius"/>
    </source>
</evidence>
<sequence length="203" mass="22423">MPPRRASRDTNDLHNPPTNGGVADAIAKFTSLSRYAPHLVDTENRKARRFEKGLRRGIKNRLLALKLPTYAKVVERAEILEADYEEFQKEKEEQRQKRGRTETSDKNKVYATIVDPKKAALEGLGPLLTGLVVGANIMAGGAFSGAAMNPARAFGPALISGDWTDHWVYWVGPLIGGGLAGFMFENFFIVRTHVPIPSEEDGF</sequence>
<dbReference type="PANTHER" id="PTHR45665">
    <property type="entry name" value="AQUAPORIN-8"/>
    <property type="match status" value="1"/>
</dbReference>
<name>A0AA88WNV9_9ASTE</name>
<evidence type="ECO:0000256" key="1">
    <source>
        <dbReference type="ARBA" id="ARBA00004141"/>
    </source>
</evidence>
<keyword evidence="5" id="KW-0813">Transport</keyword>
<evidence type="ECO:0000256" key="6">
    <source>
        <dbReference type="SAM" id="Coils"/>
    </source>
</evidence>
<dbReference type="PANTHER" id="PTHR45665:SF26">
    <property type="entry name" value="AQUAPORIN TIP4-1"/>
    <property type="match status" value="1"/>
</dbReference>
<reference evidence="9" key="1">
    <citation type="submission" date="2022-12" db="EMBL/GenBank/DDBJ databases">
        <title>Draft genome assemblies for two species of Escallonia (Escalloniales).</title>
        <authorList>
            <person name="Chanderbali A."/>
            <person name="Dervinis C."/>
            <person name="Anghel I."/>
            <person name="Soltis D."/>
            <person name="Soltis P."/>
            <person name="Zapata F."/>
        </authorList>
    </citation>
    <scope>NUCLEOTIDE SEQUENCE</scope>
    <source>
        <strain evidence="9">UCBG64.0493</strain>
        <tissue evidence="9">Leaf</tissue>
    </source>
</reference>
<evidence type="ECO:0000256" key="2">
    <source>
        <dbReference type="ARBA" id="ARBA00022692"/>
    </source>
</evidence>
<dbReference type="EMBL" id="JAVXUP010000389">
    <property type="protein sequence ID" value="KAK3029215.1"/>
    <property type="molecule type" value="Genomic_DNA"/>
</dbReference>
<dbReference type="SUPFAM" id="SSF81338">
    <property type="entry name" value="Aquaporin-like"/>
    <property type="match status" value="1"/>
</dbReference>
<proteinExistence type="inferred from homology"/>
<feature type="region of interest" description="Disordered" evidence="7">
    <location>
        <begin position="1"/>
        <end position="21"/>
    </location>
</feature>
<dbReference type="AlphaFoldDB" id="A0AA88WNV9"/>
<evidence type="ECO:0000256" key="5">
    <source>
        <dbReference type="RuleBase" id="RU000477"/>
    </source>
</evidence>
<evidence type="ECO:0008006" key="11">
    <source>
        <dbReference type="Google" id="ProtNLM"/>
    </source>
</evidence>
<dbReference type="PRINTS" id="PR00783">
    <property type="entry name" value="MINTRINSICP"/>
</dbReference>
<keyword evidence="4 8" id="KW-0472">Membrane</keyword>
<dbReference type="Pfam" id="PF00230">
    <property type="entry name" value="MIP"/>
    <property type="match status" value="1"/>
</dbReference>
<dbReference type="InterPro" id="IPR000425">
    <property type="entry name" value="MIP"/>
</dbReference>
<dbReference type="GO" id="GO:0015250">
    <property type="term" value="F:water channel activity"/>
    <property type="evidence" value="ECO:0007669"/>
    <property type="project" value="TreeGrafter"/>
</dbReference>
<keyword evidence="6" id="KW-0175">Coiled coil</keyword>
<gene>
    <name evidence="9" type="ORF">RJ639_039295</name>
</gene>
<accession>A0AA88WNV9</accession>
<protein>
    <recommendedName>
        <fullName evidence="11">Aquaporin</fullName>
    </recommendedName>
</protein>
<dbReference type="GO" id="GO:0016020">
    <property type="term" value="C:membrane"/>
    <property type="evidence" value="ECO:0007669"/>
    <property type="project" value="UniProtKB-SubCell"/>
</dbReference>
<keyword evidence="10" id="KW-1185">Reference proteome</keyword>